<feature type="coiled-coil region" evidence="1">
    <location>
        <begin position="25"/>
        <end position="52"/>
    </location>
</feature>
<evidence type="ECO:0000313" key="2">
    <source>
        <dbReference type="EMBL" id="MQN30665.1"/>
    </source>
</evidence>
<sequence>MKRKYFSALLMGALTIASVSTFTSCKDYDDDISSLQSQIDKLNEMVSKIQGQIDNGAVLTGVNPVENGVKLTLSNGAIYTITNGKDGAKGADGAAGVPGTPGKDADIWKIGDDGFWYKNEKKTDWKAVGTDGAAGAAGTAGKNGKYYVPNPQTGTFFVYGDGDKDAYDSGVSYLASGIITATWSKDVLTLNGVKNEAGEQIVINLTTDLKALVFSPEYYYEGIEAFEMATYKFKPKTVEKVDPDGNYKTDAPTTAPEFFNYAPDMTASYFLNPANAKVEDKAELFSFISTDKKYVTRGTEPKRDFRVEKVDLSKRGMVTVHTKYNGDAVKSLAADNQVTVLALQYKGVNGTVTSDFAAVRATAYTDLQLNLASDPHACNHLYATAARAINNPAQANLKYNDDKGIDLRELINTDRVYQGGTCQGWDKNAKEDLVKQAGFKYSFELVGYHKGINETSQSAHAAIAADGYTMRAQMPEGGKQQPYGYSAAEANKLQNPATMNREPLVRVILTDTVNNKIASVGYLKFKITDKDTQDQQQVFPMATVTTPYTIDCDDDNVMKQDLKWFDIEEQIIAQLSLSKTQFETTYDYEGDALDLDQFDKAELNATALLPVNKIGVVQHTTQDVNGTETEVLKWAVNNQKAYAAFKSGKTSLTTYIRFTKKTDATSVAKPDYVNSADKYVYVKFTWTPSAINLTPSTAFDNGSKLVSYWYGANKLDANSGFAEIHGNVEAVGSTDNLKNGAETAAANDEFVFNISNTLKGNKLAVNEMKAPYAGLNSKLVLTYEFVTGHGLYANAAGDKIFTDPLLANLVATLNKTTGVVSMKGCSDAAKEKLNAYAPKTGEVNTLDKVLTARVKVVATMCGNIDVPVDNKEFDVKFIRPISITDATAKFVDGVTTTAPLKLTFVDWRGYNFTGTRVPTANYFTYYGVKSIALDIPNAKTNLNNNWNDKLSELTSKIKLAYVAPTEAQIAAEDFGTITYSNNGSTVGTFQVKIPATVTYDWGELKTEVVVTVEKTQIGGAKRK</sequence>
<dbReference type="RefSeq" id="WP_153086044.1">
    <property type="nucleotide sequence ID" value="NZ_VZAM01000020.1"/>
</dbReference>
<evidence type="ECO:0000313" key="3">
    <source>
        <dbReference type="Proteomes" id="UP000420707"/>
    </source>
</evidence>
<evidence type="ECO:0000256" key="1">
    <source>
        <dbReference type="SAM" id="Coils"/>
    </source>
</evidence>
<comment type="caution">
    <text evidence="2">The sequence shown here is derived from an EMBL/GenBank/DDBJ whole genome shotgun (WGS) entry which is preliminary data.</text>
</comment>
<organism evidence="2 3">
    <name type="scientific">Segatella copri</name>
    <dbReference type="NCBI Taxonomy" id="165179"/>
    <lineage>
        <taxon>Bacteria</taxon>
        <taxon>Pseudomonadati</taxon>
        <taxon>Bacteroidota</taxon>
        <taxon>Bacteroidia</taxon>
        <taxon>Bacteroidales</taxon>
        <taxon>Prevotellaceae</taxon>
        <taxon>Segatella</taxon>
    </lineage>
</organism>
<proteinExistence type="predicted"/>
<accession>A0AAW9TAQ8</accession>
<name>A0AAW9TAQ8_9BACT</name>
<dbReference type="AlphaFoldDB" id="A0AAW9TAQ8"/>
<evidence type="ECO:0008006" key="4">
    <source>
        <dbReference type="Google" id="ProtNLM"/>
    </source>
</evidence>
<gene>
    <name evidence="2" type="ORF">F7D90_01590</name>
</gene>
<dbReference type="PROSITE" id="PS51257">
    <property type="entry name" value="PROKAR_LIPOPROTEIN"/>
    <property type="match status" value="1"/>
</dbReference>
<dbReference type="EMBL" id="VZCR01000015">
    <property type="protein sequence ID" value="MQN30665.1"/>
    <property type="molecule type" value="Genomic_DNA"/>
</dbReference>
<dbReference type="Proteomes" id="UP000420707">
    <property type="component" value="Unassembled WGS sequence"/>
</dbReference>
<protein>
    <recommendedName>
        <fullName evidence="4">DUF4988 domain-containing protein</fullName>
    </recommendedName>
</protein>
<reference evidence="3" key="1">
    <citation type="submission" date="2019-09" db="EMBL/GenBank/DDBJ databases">
        <title>Distinct polysaccharide growth profiles of human intestinal Prevotella copri isolates.</title>
        <authorList>
            <person name="Fehlner-Peach H."/>
            <person name="Magnabosco C."/>
            <person name="Raghavan V."/>
            <person name="Scher J.U."/>
            <person name="Tett A."/>
            <person name="Cox L.M."/>
            <person name="Gottsegen C."/>
            <person name="Watters A."/>
            <person name="Wiltshire- Gordon J.D."/>
            <person name="Segata N."/>
            <person name="Bonneau R."/>
            <person name="Littman D.R."/>
        </authorList>
    </citation>
    <scope>NUCLEOTIDE SEQUENCE [LARGE SCALE GENOMIC DNA]</scope>
    <source>
        <strain evidence="3">iAP146</strain>
    </source>
</reference>
<keyword evidence="1" id="KW-0175">Coiled coil</keyword>